<feature type="transmembrane region" description="Helical" evidence="5">
    <location>
        <begin position="107"/>
        <end position="125"/>
    </location>
</feature>
<gene>
    <name evidence="7" type="ORF">ATO10_03380</name>
</gene>
<evidence type="ECO:0000313" key="7">
    <source>
        <dbReference type="EMBL" id="KCV83770.1"/>
    </source>
</evidence>
<dbReference type="RefSeq" id="WP_035247972.1">
    <property type="nucleotide sequence ID" value="NZ_AQQY01000001.1"/>
</dbReference>
<feature type="transmembrane region" description="Helical" evidence="5">
    <location>
        <begin position="71"/>
        <end position="95"/>
    </location>
</feature>
<keyword evidence="4 5" id="KW-0472">Membrane</keyword>
<evidence type="ECO:0000256" key="5">
    <source>
        <dbReference type="SAM" id="Phobius"/>
    </source>
</evidence>
<evidence type="ECO:0000259" key="6">
    <source>
        <dbReference type="Pfam" id="PF04893"/>
    </source>
</evidence>
<dbReference type="GO" id="GO:0016020">
    <property type="term" value="C:membrane"/>
    <property type="evidence" value="ECO:0007669"/>
    <property type="project" value="UniProtKB-SubCell"/>
</dbReference>
<organism evidence="7 8">
    <name type="scientific">Actibacterium atlanticum</name>
    <dbReference type="NCBI Taxonomy" id="1461693"/>
    <lineage>
        <taxon>Bacteria</taxon>
        <taxon>Pseudomonadati</taxon>
        <taxon>Pseudomonadota</taxon>
        <taxon>Alphaproteobacteria</taxon>
        <taxon>Rhodobacterales</taxon>
        <taxon>Roseobacteraceae</taxon>
        <taxon>Actibacterium</taxon>
    </lineage>
</organism>
<proteinExistence type="predicted"/>
<evidence type="ECO:0000256" key="4">
    <source>
        <dbReference type="ARBA" id="ARBA00023136"/>
    </source>
</evidence>
<dbReference type="InterPro" id="IPR006977">
    <property type="entry name" value="Yip1_dom"/>
</dbReference>
<protein>
    <recommendedName>
        <fullName evidence="6">Yip1 domain-containing protein</fullName>
    </recommendedName>
</protein>
<keyword evidence="8" id="KW-1185">Reference proteome</keyword>
<evidence type="ECO:0000256" key="3">
    <source>
        <dbReference type="ARBA" id="ARBA00022989"/>
    </source>
</evidence>
<accession>A0A058ZRD9</accession>
<keyword evidence="2 5" id="KW-0812">Transmembrane</keyword>
<feature type="transmembrane region" description="Helical" evidence="5">
    <location>
        <begin position="131"/>
        <end position="153"/>
    </location>
</feature>
<comment type="caution">
    <text evidence="7">The sequence shown here is derived from an EMBL/GenBank/DDBJ whole genome shotgun (WGS) entry which is preliminary data.</text>
</comment>
<name>A0A058ZRD9_9RHOB</name>
<evidence type="ECO:0000256" key="1">
    <source>
        <dbReference type="ARBA" id="ARBA00004141"/>
    </source>
</evidence>
<dbReference type="PATRIC" id="fig|1461693.3.peg.697"/>
<feature type="transmembrane region" description="Helical" evidence="5">
    <location>
        <begin position="31"/>
        <end position="51"/>
    </location>
</feature>
<reference evidence="7 8" key="1">
    <citation type="submission" date="2013-04" db="EMBL/GenBank/DDBJ databases">
        <title>Shimia sp. 22II-S11-Z10 Genome Sequencing.</title>
        <authorList>
            <person name="Lai Q."/>
            <person name="Li G."/>
            <person name="Shao Z."/>
        </authorList>
    </citation>
    <scope>NUCLEOTIDE SEQUENCE [LARGE SCALE GENOMIC DNA]</scope>
    <source>
        <strain evidence="8">22II-S11-Z10</strain>
    </source>
</reference>
<dbReference type="eggNOG" id="ENOG5032FFG">
    <property type="taxonomic scope" value="Bacteria"/>
</dbReference>
<dbReference type="OrthoDB" id="7771437at2"/>
<evidence type="ECO:0000313" key="8">
    <source>
        <dbReference type="Proteomes" id="UP000024836"/>
    </source>
</evidence>
<dbReference type="Pfam" id="PF04893">
    <property type="entry name" value="Yip1"/>
    <property type="match status" value="1"/>
</dbReference>
<dbReference type="EMBL" id="AQQY01000001">
    <property type="protein sequence ID" value="KCV83770.1"/>
    <property type="molecule type" value="Genomic_DNA"/>
</dbReference>
<feature type="domain" description="Yip1" evidence="6">
    <location>
        <begin position="10"/>
        <end position="160"/>
    </location>
</feature>
<comment type="subcellular location">
    <subcellularLocation>
        <location evidence="1">Membrane</location>
        <topology evidence="1">Multi-pass membrane protein</topology>
    </subcellularLocation>
</comment>
<dbReference type="STRING" id="1461693.ATO10_03380"/>
<keyword evidence="3 5" id="KW-1133">Transmembrane helix</keyword>
<sequence length="166" mass="18221">MAVTQDILRSYRHPRKVMRQLLQKGQREDRVLVFLMVACFLIFVSTLPKLARDAHLDQSATSVPLDARIGGALLGWMCIAPLFFYVMSGVSHFLARLLGGKGSWYSARLALFWSLLVVAPVWLFYGLVAGFVGAGAAQNAVGLIVALCFAYLWGASLREAETAPES</sequence>
<dbReference type="AlphaFoldDB" id="A0A058ZRD9"/>
<dbReference type="Proteomes" id="UP000024836">
    <property type="component" value="Unassembled WGS sequence"/>
</dbReference>
<evidence type="ECO:0000256" key="2">
    <source>
        <dbReference type="ARBA" id="ARBA00022692"/>
    </source>
</evidence>